<dbReference type="Pfam" id="PF26639">
    <property type="entry name" value="Het-6_barrel"/>
    <property type="match status" value="1"/>
</dbReference>
<keyword evidence="1" id="KW-1133">Transmembrane helix</keyword>
<keyword evidence="3" id="KW-1185">Reference proteome</keyword>
<feature type="transmembrane region" description="Helical" evidence="1">
    <location>
        <begin position="50"/>
        <end position="76"/>
    </location>
</feature>
<evidence type="ECO:0000313" key="2">
    <source>
        <dbReference type="EMBL" id="KAK2592084.1"/>
    </source>
</evidence>
<keyword evidence="1" id="KW-0812">Transmembrane</keyword>
<reference evidence="2" key="1">
    <citation type="submission" date="2023-06" db="EMBL/GenBank/DDBJ databases">
        <title>Conoideocrella luteorostrata (Hypocreales: Clavicipitaceae), a potential biocontrol fungus for elongate hemlock scale in United States Christmas tree production areas.</title>
        <authorList>
            <person name="Barrett H."/>
            <person name="Lovett B."/>
            <person name="Macias A.M."/>
            <person name="Stajich J.E."/>
            <person name="Kasson M.T."/>
        </authorList>
    </citation>
    <scope>NUCLEOTIDE SEQUENCE</scope>
    <source>
        <strain evidence="2">ARSEF 14590</strain>
    </source>
</reference>
<sequence>MKLGSMYPTGEPMVEAVCRTLIGNHTMLGELAPPEFGVQYQNMKKYETSLVVKACSLLVIGFVIAFPLLIITIRYLPILAHLGILTALTGMQYIRVAPAVVFLAILPVFRCIYVLALHSNPLALAWYSITKLYPMTALNVVSKTGASLPANTASLPADCAPYASTTGLTGNKYALCLTETRLIGLMPLLTQEGDIVAILHGCDVPFVVRPTTEQGYYRLVGEAYVPEIMNGKLMGNADENYVDIVPM</sequence>
<proteinExistence type="predicted"/>
<protein>
    <submittedName>
        <fullName evidence="2">Uncharacterized protein</fullName>
    </submittedName>
</protein>
<keyword evidence="1" id="KW-0472">Membrane</keyword>
<feature type="transmembrane region" description="Helical" evidence="1">
    <location>
        <begin position="96"/>
        <end position="116"/>
    </location>
</feature>
<evidence type="ECO:0000256" key="1">
    <source>
        <dbReference type="SAM" id="Phobius"/>
    </source>
</evidence>
<comment type="caution">
    <text evidence="2">The sequence shown here is derived from an EMBL/GenBank/DDBJ whole genome shotgun (WGS) entry which is preliminary data.</text>
</comment>
<organism evidence="2 3">
    <name type="scientific">Conoideocrella luteorostrata</name>
    <dbReference type="NCBI Taxonomy" id="1105319"/>
    <lineage>
        <taxon>Eukaryota</taxon>
        <taxon>Fungi</taxon>
        <taxon>Dikarya</taxon>
        <taxon>Ascomycota</taxon>
        <taxon>Pezizomycotina</taxon>
        <taxon>Sordariomycetes</taxon>
        <taxon>Hypocreomycetidae</taxon>
        <taxon>Hypocreales</taxon>
        <taxon>Clavicipitaceae</taxon>
        <taxon>Conoideocrella</taxon>
    </lineage>
</organism>
<dbReference type="Proteomes" id="UP001251528">
    <property type="component" value="Unassembled WGS sequence"/>
</dbReference>
<dbReference type="EMBL" id="JASWJB010000289">
    <property type="protein sequence ID" value="KAK2592084.1"/>
    <property type="molecule type" value="Genomic_DNA"/>
</dbReference>
<name>A0AAJ0CI62_9HYPO</name>
<accession>A0AAJ0CI62</accession>
<evidence type="ECO:0000313" key="3">
    <source>
        <dbReference type="Proteomes" id="UP001251528"/>
    </source>
</evidence>
<gene>
    <name evidence="2" type="ORF">QQS21_010220</name>
</gene>
<dbReference type="AlphaFoldDB" id="A0AAJ0CI62"/>